<keyword evidence="2" id="KW-1185">Reference proteome</keyword>
<dbReference type="Proteomes" id="UP001163835">
    <property type="component" value="Unassembled WGS sequence"/>
</dbReference>
<accession>A0ACC1TNN2</accession>
<reference evidence="1" key="1">
    <citation type="submission" date="2022-09" db="EMBL/GenBank/DDBJ databases">
        <title>A Global Phylogenomic Analysis of the Shiitake Genus Lentinula.</title>
        <authorList>
            <consortium name="DOE Joint Genome Institute"/>
            <person name="Sierra-Patev S."/>
            <person name="Min B."/>
            <person name="Naranjo-Ortiz M."/>
            <person name="Looney B."/>
            <person name="Konkel Z."/>
            <person name="Slot J.C."/>
            <person name="Sakamoto Y."/>
            <person name="Steenwyk J.L."/>
            <person name="Rokas A."/>
            <person name="Carro J."/>
            <person name="Camarero S."/>
            <person name="Ferreira P."/>
            <person name="Molpeceres G."/>
            <person name="Ruiz-Duenas F.J."/>
            <person name="Serrano A."/>
            <person name="Henrissat B."/>
            <person name="Drula E."/>
            <person name="Hughes K.W."/>
            <person name="Mata J.L."/>
            <person name="Ishikawa N.K."/>
            <person name="Vargas-Isla R."/>
            <person name="Ushijima S."/>
            <person name="Smith C.A."/>
            <person name="Ahrendt S."/>
            <person name="Andreopoulos W."/>
            <person name="He G."/>
            <person name="Labutti K."/>
            <person name="Lipzen A."/>
            <person name="Ng V."/>
            <person name="Riley R."/>
            <person name="Sandor L."/>
            <person name="Barry K."/>
            <person name="Martinez A.T."/>
            <person name="Xiao Y."/>
            <person name="Gibbons J.G."/>
            <person name="Terashima K."/>
            <person name="Grigoriev I.V."/>
            <person name="Hibbett D.S."/>
        </authorList>
    </citation>
    <scope>NUCLEOTIDE SEQUENCE</scope>
    <source>
        <strain evidence="1">TMI1499</strain>
    </source>
</reference>
<evidence type="ECO:0000313" key="1">
    <source>
        <dbReference type="EMBL" id="KAJ3806221.1"/>
    </source>
</evidence>
<sequence>MLLKFTSSVLQSLVKENNITVLTPSGKASKSKKLIVDALVEERDRRKQRAGNNAAPSLPFPGPSTSATGTLSLPPQSLLPYPSFSHADIAASNENHLDNELALELYKKAPKSKINSLGWRKLRVLCAFIRQTKNTTSGNTVMEEITQMKPTEVEREKMKQYIHQQVHIFQLPRFTFINQKEQRFELGITDEAGRMIKRKDKSKKVAGVLGKATLAEVRTDMERLRLPSWAPTAPSNPGDTTHGKFTADQWRAFCTVNLPITLIRLWGSLPEENRKFKMLENFMFLVTAVRLANMRTITEGQIQDFEQNIRAYLEQLRILYPHTNITVYQHMMLHFGSLLRRFGPVHSWRCFPFERYNYILQNTPNNSHLGELETTLFIRFCNAQRLKSVLNADKLPQYLNDLACLYKTYFENTDRRGSRISDALAFNELSESDNVDWDSKSLKRLEVKHFKALQIWVNRYSNTPGTLQSFTMIRDRVQWQDLTFTSQTTSFRDSQVVVNLTALPGNWSAGSIHKMFTVRWLTTDERYVTRTFAEINLYQPLEGDDLLYDNYRRFGFAGGKLFHRSGSQDTILLPLELIACHFGYSALRVPSIDTEVMHALPLPKSLNI</sequence>
<gene>
    <name evidence="1" type="ORF">F5876DRAFT_80921</name>
</gene>
<proteinExistence type="predicted"/>
<dbReference type="EMBL" id="MU795456">
    <property type="protein sequence ID" value="KAJ3806221.1"/>
    <property type="molecule type" value="Genomic_DNA"/>
</dbReference>
<evidence type="ECO:0000313" key="2">
    <source>
        <dbReference type="Proteomes" id="UP001163835"/>
    </source>
</evidence>
<comment type="caution">
    <text evidence="1">The sequence shown here is derived from an EMBL/GenBank/DDBJ whole genome shotgun (WGS) entry which is preliminary data.</text>
</comment>
<organism evidence="1 2">
    <name type="scientific">Lentinula aff. lateritia</name>
    <dbReference type="NCBI Taxonomy" id="2804960"/>
    <lineage>
        <taxon>Eukaryota</taxon>
        <taxon>Fungi</taxon>
        <taxon>Dikarya</taxon>
        <taxon>Basidiomycota</taxon>
        <taxon>Agaricomycotina</taxon>
        <taxon>Agaricomycetes</taxon>
        <taxon>Agaricomycetidae</taxon>
        <taxon>Agaricales</taxon>
        <taxon>Marasmiineae</taxon>
        <taxon>Omphalotaceae</taxon>
        <taxon>Lentinula</taxon>
    </lineage>
</organism>
<name>A0ACC1TNN2_9AGAR</name>
<protein>
    <submittedName>
        <fullName evidence="1">Uncharacterized protein</fullName>
    </submittedName>
</protein>